<evidence type="ECO:0000256" key="1">
    <source>
        <dbReference type="ARBA" id="ARBA00023125"/>
    </source>
</evidence>
<dbReference type="Proteomes" id="UP000887023">
    <property type="component" value="Chromosome"/>
</dbReference>
<keyword evidence="5" id="KW-1185">Reference proteome</keyword>
<name>A0ABX8SAR1_9ACTN</name>
<gene>
    <name evidence="4" type="ORF">KV203_02170</name>
</gene>
<dbReference type="PROSITE" id="PS50977">
    <property type="entry name" value="HTH_TETR_2"/>
    <property type="match status" value="1"/>
</dbReference>
<feature type="DNA-binding region" description="H-T-H motif" evidence="2">
    <location>
        <begin position="39"/>
        <end position="58"/>
    </location>
</feature>
<dbReference type="EMBL" id="CP079105">
    <property type="protein sequence ID" value="QXQ14262.1"/>
    <property type="molecule type" value="Genomic_DNA"/>
</dbReference>
<dbReference type="SUPFAM" id="SSF46689">
    <property type="entry name" value="Homeodomain-like"/>
    <property type="match status" value="1"/>
</dbReference>
<evidence type="ECO:0000256" key="2">
    <source>
        <dbReference type="PROSITE-ProRule" id="PRU00335"/>
    </source>
</evidence>
<feature type="domain" description="HTH tetR-type" evidence="3">
    <location>
        <begin position="16"/>
        <end position="76"/>
    </location>
</feature>
<dbReference type="Pfam" id="PF00440">
    <property type="entry name" value="TetR_N"/>
    <property type="match status" value="1"/>
</dbReference>
<dbReference type="InterPro" id="IPR050109">
    <property type="entry name" value="HTH-type_TetR-like_transc_reg"/>
</dbReference>
<reference evidence="4" key="1">
    <citation type="submission" date="2021-07" db="EMBL/GenBank/DDBJ databases">
        <title>Candidatus Kaistella beijingensis sp. nov. isolated from a municipal wastewater treatment plant is involved in sludge foaming.</title>
        <authorList>
            <person name="Song Y."/>
            <person name="Liu S.-J."/>
        </authorList>
    </citation>
    <scope>NUCLEOTIDE SEQUENCE</scope>
    <source>
        <strain evidence="4">DSM 43998</strain>
    </source>
</reference>
<dbReference type="Gene3D" id="1.10.357.10">
    <property type="entry name" value="Tetracycline Repressor, domain 2"/>
    <property type="match status" value="1"/>
</dbReference>
<proteinExistence type="predicted"/>
<dbReference type="PANTHER" id="PTHR30055">
    <property type="entry name" value="HTH-TYPE TRANSCRIPTIONAL REGULATOR RUTR"/>
    <property type="match status" value="1"/>
</dbReference>
<dbReference type="RefSeq" id="WP_066466888.1">
    <property type="nucleotide sequence ID" value="NZ_CBCRUZ010000003.1"/>
</dbReference>
<organism evidence="4 5">
    <name type="scientific">Skermania pinensis</name>
    <dbReference type="NCBI Taxonomy" id="39122"/>
    <lineage>
        <taxon>Bacteria</taxon>
        <taxon>Bacillati</taxon>
        <taxon>Actinomycetota</taxon>
        <taxon>Actinomycetes</taxon>
        <taxon>Mycobacteriales</taxon>
        <taxon>Gordoniaceae</taxon>
        <taxon>Skermania</taxon>
    </lineage>
</organism>
<protein>
    <submittedName>
        <fullName evidence="4">TetR/AcrR family transcriptional regulator</fullName>
    </submittedName>
</protein>
<accession>A0ABX8SAR1</accession>
<dbReference type="InterPro" id="IPR049513">
    <property type="entry name" value="TetR_C_40"/>
</dbReference>
<sequence>MTAEPAEVASRTDRRRQRTRAALLSAAQGFLADGRTNVSIQQITDAADVGFGSFYNHFESKDALFEAAVAEVLDTYAGALDQIVAGYDDPAEVFAVSFRTTARLQREAPQMVRILLNEGTAVLLRDAGLAGRARADLTAAATTRRFDIDDVELALMTAGGALLGVLQLLDAHPEADAGRLADQMTARVLRAFGLSKDAAGELCARPLPGPPALRPAEATP</sequence>
<dbReference type="Pfam" id="PF21306">
    <property type="entry name" value="TetR_C_40"/>
    <property type="match status" value="1"/>
</dbReference>
<keyword evidence="1 2" id="KW-0238">DNA-binding</keyword>
<dbReference type="InterPro" id="IPR001647">
    <property type="entry name" value="HTH_TetR"/>
</dbReference>
<evidence type="ECO:0000313" key="5">
    <source>
        <dbReference type="Proteomes" id="UP000887023"/>
    </source>
</evidence>
<dbReference type="PANTHER" id="PTHR30055:SF223">
    <property type="entry name" value="HTH-TYPE TRANSCRIPTIONAL REGULATOR UIDR"/>
    <property type="match status" value="1"/>
</dbReference>
<dbReference type="InterPro" id="IPR009057">
    <property type="entry name" value="Homeodomain-like_sf"/>
</dbReference>
<evidence type="ECO:0000313" key="4">
    <source>
        <dbReference type="EMBL" id="QXQ14262.1"/>
    </source>
</evidence>
<evidence type="ECO:0000259" key="3">
    <source>
        <dbReference type="PROSITE" id="PS50977"/>
    </source>
</evidence>